<evidence type="ECO:0000259" key="2">
    <source>
        <dbReference type="Pfam" id="PF20410"/>
    </source>
</evidence>
<sequence length="470" mass="50282">MTKESRIYATLSSEAYNNLSVGESIDVGGHHFKAIYSASGPFTGFQATAFREDSSGKTILAYRGTQALDDGAVDLGMVIAKVNAQEFESEAFTDHAISIARQYADANNMPLDVTVTGHSLGGTLAQINAAHFGLKGETFNAYGASGLTSETIKPSHSLINHVRAGDPVSAANPHFGDVEIYAAENDISALSKAGYESSRGIGNVVRSISLESHEISNFVPDEKGYSLLNEDAERLYQNNKKMIDNYRSDVMSARELSALSINHPQAVATLGVGLAAHAYTAKLRNEVKAIRDAATAVADQGYVVDKSMHTSAFSSSSFRGTWSSLPQSEEKKDPRITDAAHPGNALFKQALEGTQRLDAEQGRSPDKLSTNLAGSLAVAAQRQGMDRIDHVLLSDDASQAYAVQGELSSPFKKIAQVQTELGISASIEQSSKEWTQASAQRQQAELAQAMERSQQAAQDQAVPSPGRSLH</sequence>
<dbReference type="InterPro" id="IPR029058">
    <property type="entry name" value="AB_hydrolase_fold"/>
</dbReference>
<evidence type="ECO:0000313" key="3">
    <source>
        <dbReference type="EMBL" id="NII06292.1"/>
    </source>
</evidence>
<gene>
    <name evidence="3" type="ORF">HBF25_07845</name>
</gene>
<dbReference type="Pfam" id="PF20410">
    <property type="entry name" value="X-Tfes_XVIPCD"/>
    <property type="match status" value="1"/>
</dbReference>
<evidence type="ECO:0000313" key="4">
    <source>
        <dbReference type="Proteomes" id="UP000490980"/>
    </source>
</evidence>
<dbReference type="Proteomes" id="UP000490980">
    <property type="component" value="Unassembled WGS sequence"/>
</dbReference>
<dbReference type="AlphaFoldDB" id="A0A7X5ZHY6"/>
<feature type="domain" description="X-Tfes XVIPCD" evidence="2">
    <location>
        <begin position="338"/>
        <end position="436"/>
    </location>
</feature>
<proteinExistence type="predicted"/>
<dbReference type="Pfam" id="PF26363">
    <property type="entry name" value="Phospholipase-like"/>
    <property type="match status" value="1"/>
</dbReference>
<feature type="compositionally biased region" description="Basic and acidic residues" evidence="1">
    <location>
        <begin position="328"/>
        <end position="338"/>
    </location>
</feature>
<accession>A0A7X5ZHY6</accession>
<feature type="region of interest" description="Disordered" evidence="1">
    <location>
        <begin position="314"/>
        <end position="341"/>
    </location>
</feature>
<feature type="compositionally biased region" description="Low complexity" evidence="1">
    <location>
        <begin position="314"/>
        <end position="324"/>
    </location>
</feature>
<protein>
    <recommendedName>
        <fullName evidence="2">X-Tfes XVIPCD domain-containing protein</fullName>
    </recommendedName>
</protein>
<dbReference type="InterPro" id="IPR046519">
    <property type="entry name" value="X-Tfes_XVIPCD"/>
</dbReference>
<dbReference type="SUPFAM" id="SSF53474">
    <property type="entry name" value="alpha/beta-Hydrolases"/>
    <property type="match status" value="1"/>
</dbReference>
<organism evidence="3 4">
    <name type="scientific">Luteibacter anthropi</name>
    <dbReference type="NCBI Taxonomy" id="564369"/>
    <lineage>
        <taxon>Bacteria</taxon>
        <taxon>Pseudomonadati</taxon>
        <taxon>Pseudomonadota</taxon>
        <taxon>Gammaproteobacteria</taxon>
        <taxon>Lysobacterales</taxon>
        <taxon>Rhodanobacteraceae</taxon>
        <taxon>Luteibacter</taxon>
    </lineage>
</organism>
<feature type="compositionally biased region" description="Polar residues" evidence="1">
    <location>
        <begin position="434"/>
        <end position="458"/>
    </location>
</feature>
<evidence type="ECO:0000256" key="1">
    <source>
        <dbReference type="SAM" id="MobiDB-lite"/>
    </source>
</evidence>
<reference evidence="3 4" key="1">
    <citation type="submission" date="2020-03" db="EMBL/GenBank/DDBJ databases">
        <authorList>
            <person name="Lai Q."/>
        </authorList>
    </citation>
    <scope>NUCLEOTIDE SEQUENCE [LARGE SCALE GENOMIC DNA]</scope>
    <source>
        <strain evidence="3 4">CCUG 25036</strain>
    </source>
</reference>
<dbReference type="RefSeq" id="WP_166947286.1">
    <property type="nucleotide sequence ID" value="NZ_JAARLZ010000003.1"/>
</dbReference>
<keyword evidence="4" id="KW-1185">Reference proteome</keyword>
<feature type="region of interest" description="Disordered" evidence="1">
    <location>
        <begin position="434"/>
        <end position="470"/>
    </location>
</feature>
<dbReference type="EMBL" id="JAARLZ010000003">
    <property type="protein sequence ID" value="NII06292.1"/>
    <property type="molecule type" value="Genomic_DNA"/>
</dbReference>
<dbReference type="Gene3D" id="3.40.50.1820">
    <property type="entry name" value="alpha/beta hydrolase"/>
    <property type="match status" value="1"/>
</dbReference>
<comment type="caution">
    <text evidence="3">The sequence shown here is derived from an EMBL/GenBank/DDBJ whole genome shotgun (WGS) entry which is preliminary data.</text>
</comment>
<name>A0A7X5ZHY6_9GAMM</name>